<dbReference type="AlphaFoldDB" id="A0A9P0TEP9"/>
<keyword evidence="3" id="KW-1185">Reference proteome</keyword>
<evidence type="ECO:0000259" key="1">
    <source>
        <dbReference type="Pfam" id="PF00946"/>
    </source>
</evidence>
<dbReference type="GO" id="GO:0004482">
    <property type="term" value="F:mRNA 5'-cap (guanine-N7-)-methyltransferase activity"/>
    <property type="evidence" value="ECO:0007669"/>
    <property type="project" value="InterPro"/>
</dbReference>
<organism evidence="2 3">
    <name type="scientific">Pieris brassicae</name>
    <name type="common">White butterfly</name>
    <name type="synonym">Large white butterfly</name>
    <dbReference type="NCBI Taxonomy" id="7116"/>
    <lineage>
        <taxon>Eukaryota</taxon>
        <taxon>Metazoa</taxon>
        <taxon>Ecdysozoa</taxon>
        <taxon>Arthropoda</taxon>
        <taxon>Hexapoda</taxon>
        <taxon>Insecta</taxon>
        <taxon>Pterygota</taxon>
        <taxon>Neoptera</taxon>
        <taxon>Endopterygota</taxon>
        <taxon>Lepidoptera</taxon>
        <taxon>Glossata</taxon>
        <taxon>Ditrysia</taxon>
        <taxon>Papilionoidea</taxon>
        <taxon>Pieridae</taxon>
        <taxon>Pierinae</taxon>
        <taxon>Pieris</taxon>
    </lineage>
</organism>
<protein>
    <recommendedName>
        <fullName evidence="1">RdRp catalytic domain-containing protein</fullName>
    </recommendedName>
</protein>
<dbReference type="GO" id="GO:0005524">
    <property type="term" value="F:ATP binding"/>
    <property type="evidence" value="ECO:0007669"/>
    <property type="project" value="InterPro"/>
</dbReference>
<feature type="domain" description="RdRp catalytic" evidence="1">
    <location>
        <begin position="2"/>
        <end position="79"/>
    </location>
</feature>
<dbReference type="GO" id="GO:0003968">
    <property type="term" value="F:RNA-directed RNA polymerase activity"/>
    <property type="evidence" value="ECO:0007669"/>
    <property type="project" value="InterPro"/>
</dbReference>
<name>A0A9P0TEP9_PIEBR</name>
<reference evidence="2" key="1">
    <citation type="submission" date="2022-05" db="EMBL/GenBank/DDBJ databases">
        <authorList>
            <person name="Okamura Y."/>
        </authorList>
    </citation>
    <scope>NUCLEOTIDE SEQUENCE</scope>
</reference>
<sequence>MGDRILAHHGNAGYKAIKLIEPISTVRISELASVQRPQIPEFPDFKEHVLASITEPARESPGLTELSREILRINSVDLAFTVANGSGEMTRLWVHRLEGSLQRRLVIHSE</sequence>
<dbReference type="Proteomes" id="UP001152562">
    <property type="component" value="Unassembled WGS sequence"/>
</dbReference>
<comment type="caution">
    <text evidence="2">The sequence shown here is derived from an EMBL/GenBank/DDBJ whole genome shotgun (WGS) entry which is preliminary data.</text>
</comment>
<evidence type="ECO:0000313" key="3">
    <source>
        <dbReference type="Proteomes" id="UP001152562"/>
    </source>
</evidence>
<gene>
    <name evidence="2" type="ORF">PIBRA_LOCUS5816</name>
</gene>
<accession>A0A9P0TEP9</accession>
<dbReference type="EMBL" id="CALOZG010000006">
    <property type="protein sequence ID" value="CAH4029029.1"/>
    <property type="molecule type" value="Genomic_DNA"/>
</dbReference>
<dbReference type="InterPro" id="IPR014023">
    <property type="entry name" value="Mononeg_RNA_pol_cat"/>
</dbReference>
<dbReference type="Pfam" id="PF00946">
    <property type="entry name" value="Mononeg_RNA_pol"/>
    <property type="match status" value="1"/>
</dbReference>
<proteinExistence type="predicted"/>
<evidence type="ECO:0000313" key="2">
    <source>
        <dbReference type="EMBL" id="CAH4029029.1"/>
    </source>
</evidence>